<accession>A0AAJ1BKV3</accession>
<dbReference type="PANTHER" id="PTHR31212">
    <property type="entry name" value="ALPHA-KETOGLUTARATE-DEPENDENT DIOXYGENASE ALKB HOMOLOG 3"/>
    <property type="match status" value="1"/>
</dbReference>
<dbReference type="Pfam" id="PF13532">
    <property type="entry name" value="2OG-FeII_Oxy_2"/>
    <property type="match status" value="1"/>
</dbReference>
<dbReference type="InterPro" id="IPR027450">
    <property type="entry name" value="AlkB-like"/>
</dbReference>
<dbReference type="Gene3D" id="2.60.120.590">
    <property type="entry name" value="Alpha-ketoglutarate-dependent dioxygenase AlkB-like"/>
    <property type="match status" value="1"/>
</dbReference>
<dbReference type="SUPFAM" id="SSF51197">
    <property type="entry name" value="Clavaminate synthase-like"/>
    <property type="match status" value="1"/>
</dbReference>
<keyword evidence="3" id="KW-1185">Reference proteome</keyword>
<organism evidence="2 3">
    <name type="scientific">Shewanella zhuhaiensis</name>
    <dbReference type="NCBI Taxonomy" id="2919576"/>
    <lineage>
        <taxon>Bacteria</taxon>
        <taxon>Pseudomonadati</taxon>
        <taxon>Pseudomonadota</taxon>
        <taxon>Gammaproteobacteria</taxon>
        <taxon>Alteromonadales</taxon>
        <taxon>Shewanellaceae</taxon>
        <taxon>Shewanella</taxon>
    </lineage>
</organism>
<gene>
    <name evidence="2" type="ORF">MJ923_15265</name>
</gene>
<protein>
    <submittedName>
        <fullName evidence="2">Alpha-ketoglutarate-dependent dioxygenase AlkB</fullName>
    </submittedName>
</protein>
<reference evidence="2 3" key="1">
    <citation type="submission" date="2022-02" db="EMBL/GenBank/DDBJ databases">
        <title>The genome sequence of Shewanella sp. 3B26.</title>
        <authorList>
            <person name="Du J."/>
        </authorList>
    </citation>
    <scope>NUCLEOTIDE SEQUENCE [LARGE SCALE GENOMIC DNA]</scope>
    <source>
        <strain evidence="2 3">3B26</strain>
    </source>
</reference>
<evidence type="ECO:0000313" key="3">
    <source>
        <dbReference type="Proteomes" id="UP001297581"/>
    </source>
</evidence>
<dbReference type="Proteomes" id="UP001297581">
    <property type="component" value="Unassembled WGS sequence"/>
</dbReference>
<keyword evidence="2" id="KW-0560">Oxidoreductase</keyword>
<dbReference type="PANTHER" id="PTHR31212:SF4">
    <property type="entry name" value="ALPHA-KETOGLUTARATE-DEPENDENT DIOXYGENASE ALKB HOMOLOG 3"/>
    <property type="match status" value="1"/>
</dbReference>
<name>A0AAJ1BKV3_9GAMM</name>
<dbReference type="InterPro" id="IPR005123">
    <property type="entry name" value="Oxoglu/Fe-dep_dioxygenase_dom"/>
</dbReference>
<dbReference type="InterPro" id="IPR037151">
    <property type="entry name" value="AlkB-like_sf"/>
</dbReference>
<dbReference type="GO" id="GO:0006307">
    <property type="term" value="P:DNA alkylation repair"/>
    <property type="evidence" value="ECO:0007669"/>
    <property type="project" value="InterPro"/>
</dbReference>
<dbReference type="EMBL" id="JAKUDL010000005">
    <property type="protein sequence ID" value="MCH4295667.1"/>
    <property type="molecule type" value="Genomic_DNA"/>
</dbReference>
<dbReference type="PROSITE" id="PS51471">
    <property type="entry name" value="FE2OG_OXY"/>
    <property type="match status" value="1"/>
</dbReference>
<comment type="caution">
    <text evidence="2">The sequence shown here is derived from an EMBL/GenBank/DDBJ whole genome shotgun (WGS) entry which is preliminary data.</text>
</comment>
<evidence type="ECO:0000259" key="1">
    <source>
        <dbReference type="PROSITE" id="PS51471"/>
    </source>
</evidence>
<sequence>MAEQFNLGFSDGIPGDDAPPITHITGYLSPEQRQALLTEAAEYAFSSPEVQVYGKWHKIPREQLWLGDEGCQYQYSSLLIEPAPWPRYALKLKEKLNREFAAGFNGCLVNHYRNGRDAMGFHADNEPELVASAPVAIVSLGQARPFVMRRRADGHKVRLMLQSGDLLLMHAPMQALWEHAIPRSERPMDARLSFTFRRLSAFYHRAR</sequence>
<dbReference type="AlphaFoldDB" id="A0AAJ1BKV3"/>
<dbReference type="GO" id="GO:0051213">
    <property type="term" value="F:dioxygenase activity"/>
    <property type="evidence" value="ECO:0007669"/>
    <property type="project" value="UniProtKB-KW"/>
</dbReference>
<dbReference type="RefSeq" id="WP_240591831.1">
    <property type="nucleotide sequence ID" value="NZ_JAKUDL010000005.1"/>
</dbReference>
<proteinExistence type="predicted"/>
<dbReference type="InterPro" id="IPR032854">
    <property type="entry name" value="ALKBH3"/>
</dbReference>
<feature type="domain" description="Fe2OG dioxygenase" evidence="1">
    <location>
        <begin position="103"/>
        <end position="200"/>
    </location>
</feature>
<evidence type="ECO:0000313" key="2">
    <source>
        <dbReference type="EMBL" id="MCH4295667.1"/>
    </source>
</evidence>
<keyword evidence="2" id="KW-0223">Dioxygenase</keyword>